<accession>A0A830DMM8</accession>
<dbReference type="Proteomes" id="UP000653305">
    <property type="component" value="Unassembled WGS sequence"/>
</dbReference>
<dbReference type="GO" id="GO:2000779">
    <property type="term" value="P:regulation of double-strand break repair"/>
    <property type="evidence" value="ECO:0007669"/>
    <property type="project" value="TreeGrafter"/>
</dbReference>
<feature type="transmembrane region" description="Helical" evidence="1">
    <location>
        <begin position="59"/>
        <end position="79"/>
    </location>
</feature>
<protein>
    <submittedName>
        <fullName evidence="2">Putative oligosaccharyltransferase complex subunit cg9662</fullName>
    </submittedName>
</protein>
<comment type="caution">
    <text evidence="2">The sequence shown here is derived from an EMBL/GenBank/DDBJ whole genome shotgun (WGS) entry which is preliminary data.</text>
</comment>
<keyword evidence="2" id="KW-0808">Transferase</keyword>
<dbReference type="AlphaFoldDB" id="A0A830DMM8"/>
<keyword evidence="1" id="KW-0812">Transmembrane</keyword>
<dbReference type="InterPro" id="IPR044198">
    <property type="entry name" value="DEK"/>
</dbReference>
<gene>
    <name evidence="2" type="ORF">PHJA_002851300</name>
</gene>
<feature type="transmembrane region" description="Helical" evidence="1">
    <location>
        <begin position="238"/>
        <end position="258"/>
    </location>
</feature>
<sequence>MIVYSIILLTYFMVVSRIVYDVIVGPPGIGSMLNCFTWAVKPIVFLPGRVHGQYIIEGLSSGFMFVLGGVGIVLLDLALDKNRPLLIVYGQNTSQKAKSVKKKVGNREIDAAKCQTVFLSELVAAQVKNNISRFSGFVWHGNEEKKKIKLKEKLDKYVKVKLREFCDILDVPISKTIPKEDIIAKLIEFLVESNATTSELLAEKEQMVHLGIEFISWCSMILMLLVETKIYVKEFRWYIRFGVIYVLVGNAVISNYIFSLKDHYVRKCMNPKGRITACDALKHPYFNGLQ</sequence>
<name>A0A830DMM8_9LAMI</name>
<dbReference type="PANTHER" id="PTHR13468:SF22">
    <property type="entry name" value="DEK DOMAIN-CONTAINING CHROMATIN-ASSOCIATED PROTEIN 3"/>
    <property type="match status" value="1"/>
</dbReference>
<feature type="transmembrane region" description="Helical" evidence="1">
    <location>
        <begin position="207"/>
        <end position="226"/>
    </location>
</feature>
<dbReference type="EMBL" id="BMAC01001383">
    <property type="protein sequence ID" value="GFQ07072.1"/>
    <property type="molecule type" value="Genomic_DNA"/>
</dbReference>
<dbReference type="GO" id="GO:0003677">
    <property type="term" value="F:DNA binding"/>
    <property type="evidence" value="ECO:0007669"/>
    <property type="project" value="InterPro"/>
</dbReference>
<keyword evidence="3" id="KW-1185">Reference proteome</keyword>
<dbReference type="GO" id="GO:0042393">
    <property type="term" value="F:histone binding"/>
    <property type="evidence" value="ECO:0007669"/>
    <property type="project" value="TreeGrafter"/>
</dbReference>
<keyword evidence="1" id="KW-1133">Transmembrane helix</keyword>
<dbReference type="OrthoDB" id="10256333at2759"/>
<reference evidence="2" key="1">
    <citation type="submission" date="2020-07" db="EMBL/GenBank/DDBJ databases">
        <title>Ethylene signaling mediates host invasion by parasitic plants.</title>
        <authorList>
            <person name="Yoshida S."/>
        </authorList>
    </citation>
    <scope>NUCLEOTIDE SEQUENCE</scope>
    <source>
        <strain evidence="2">Okayama</strain>
    </source>
</reference>
<evidence type="ECO:0000256" key="1">
    <source>
        <dbReference type="SAM" id="Phobius"/>
    </source>
</evidence>
<keyword evidence="1" id="KW-0472">Membrane</keyword>
<dbReference type="PANTHER" id="PTHR13468">
    <property type="entry name" value="DEK PROTEIN"/>
    <property type="match status" value="1"/>
</dbReference>
<dbReference type="GO" id="GO:0006325">
    <property type="term" value="P:chromatin organization"/>
    <property type="evidence" value="ECO:0007669"/>
    <property type="project" value="InterPro"/>
</dbReference>
<proteinExistence type="predicted"/>
<dbReference type="GO" id="GO:0016740">
    <property type="term" value="F:transferase activity"/>
    <property type="evidence" value="ECO:0007669"/>
    <property type="project" value="UniProtKB-KW"/>
</dbReference>
<organism evidence="2 3">
    <name type="scientific">Phtheirospermum japonicum</name>
    <dbReference type="NCBI Taxonomy" id="374723"/>
    <lineage>
        <taxon>Eukaryota</taxon>
        <taxon>Viridiplantae</taxon>
        <taxon>Streptophyta</taxon>
        <taxon>Embryophyta</taxon>
        <taxon>Tracheophyta</taxon>
        <taxon>Spermatophyta</taxon>
        <taxon>Magnoliopsida</taxon>
        <taxon>eudicotyledons</taxon>
        <taxon>Gunneridae</taxon>
        <taxon>Pentapetalae</taxon>
        <taxon>asterids</taxon>
        <taxon>lamiids</taxon>
        <taxon>Lamiales</taxon>
        <taxon>Orobanchaceae</taxon>
        <taxon>Orobanchaceae incertae sedis</taxon>
        <taxon>Phtheirospermum</taxon>
    </lineage>
</organism>
<evidence type="ECO:0000313" key="3">
    <source>
        <dbReference type="Proteomes" id="UP000653305"/>
    </source>
</evidence>
<dbReference type="GO" id="GO:0005634">
    <property type="term" value="C:nucleus"/>
    <property type="evidence" value="ECO:0007669"/>
    <property type="project" value="TreeGrafter"/>
</dbReference>
<evidence type="ECO:0000313" key="2">
    <source>
        <dbReference type="EMBL" id="GFQ07072.1"/>
    </source>
</evidence>